<dbReference type="Proteomes" id="UP001156831">
    <property type="component" value="Unassembled WGS sequence"/>
</dbReference>
<sequence length="260" mass="27689">MIRNIAAYRFVEVADPPALAADLRAWAEAGALRGTVLVAPEGVNLFLAGADTAVGAFLQRLRADPRFAAIEVKDSWSDAVPFARLKVKLKREIISFRRDEASPLRAGRAPAVAPQVLARWLRQGHDDDGRRLVLLDTRNREETAYGRFAGALTLPIDNFTDLPAALEPHRAALAGATVVSYCTGGIRCEKAAPWMRASGLDHVLQLDGGILGYFEAVGGEGFEGGCFVFDDRVALDACLRPLAGGADPVTVPATAGVQAA</sequence>
<name>A0ABT6JFR2_9GAMM</name>
<evidence type="ECO:0000259" key="1">
    <source>
        <dbReference type="PROSITE" id="PS50206"/>
    </source>
</evidence>
<dbReference type="Gene3D" id="3.40.250.10">
    <property type="entry name" value="Rhodanese-like domain"/>
    <property type="match status" value="1"/>
</dbReference>
<dbReference type="PANTHER" id="PTHR43268:SF3">
    <property type="entry name" value="RHODANESE-LIKE DOMAIN-CONTAINING PROTEIN 7-RELATED"/>
    <property type="match status" value="1"/>
</dbReference>
<comment type="caution">
    <text evidence="2">The sequence shown here is derived from an EMBL/GenBank/DDBJ whole genome shotgun (WGS) entry which is preliminary data.</text>
</comment>
<dbReference type="InterPro" id="IPR020936">
    <property type="entry name" value="TrhO"/>
</dbReference>
<keyword evidence="3" id="KW-1185">Reference proteome</keyword>
<dbReference type="Gene3D" id="3.30.70.100">
    <property type="match status" value="1"/>
</dbReference>
<gene>
    <name evidence="2" type="ORF">QFW80_03190</name>
</gene>
<reference evidence="2 3" key="1">
    <citation type="submission" date="2023-04" db="EMBL/GenBank/DDBJ databases">
        <title>Luteimonas sp. M1R5S18.</title>
        <authorList>
            <person name="Sun J.-Q."/>
        </authorList>
    </citation>
    <scope>NUCLEOTIDE SEQUENCE [LARGE SCALE GENOMIC DNA]</scope>
    <source>
        <strain evidence="2 3">M1R5S18</strain>
    </source>
</reference>
<dbReference type="NCBIfam" id="NF003703">
    <property type="entry name" value="PRK05320.1"/>
    <property type="match status" value="1"/>
</dbReference>
<feature type="domain" description="Rhodanese" evidence="1">
    <location>
        <begin position="128"/>
        <end position="222"/>
    </location>
</feature>
<dbReference type="RefSeq" id="WP_280599703.1">
    <property type="nucleotide sequence ID" value="NZ_JARXRN010000016.1"/>
</dbReference>
<evidence type="ECO:0000313" key="3">
    <source>
        <dbReference type="Proteomes" id="UP001156831"/>
    </source>
</evidence>
<protein>
    <submittedName>
        <fullName evidence="2">Sulfurtransferase</fullName>
    </submittedName>
</protein>
<dbReference type="EMBL" id="JARXRN010000016">
    <property type="protein sequence ID" value="MDH5829523.1"/>
    <property type="molecule type" value="Genomic_DNA"/>
</dbReference>
<dbReference type="InterPro" id="IPR036873">
    <property type="entry name" value="Rhodanese-like_dom_sf"/>
</dbReference>
<dbReference type="SUPFAM" id="SSF52821">
    <property type="entry name" value="Rhodanese/Cell cycle control phosphatase"/>
    <property type="match status" value="1"/>
</dbReference>
<dbReference type="InterPro" id="IPR001763">
    <property type="entry name" value="Rhodanese-like_dom"/>
</dbReference>
<dbReference type="Pfam" id="PF17773">
    <property type="entry name" value="UPF0176_N"/>
    <property type="match status" value="1"/>
</dbReference>
<dbReference type="SMART" id="SM00450">
    <property type="entry name" value="RHOD"/>
    <property type="match status" value="1"/>
</dbReference>
<dbReference type="InterPro" id="IPR040503">
    <property type="entry name" value="TRHO_N"/>
</dbReference>
<dbReference type="Pfam" id="PF00581">
    <property type="entry name" value="Rhodanese"/>
    <property type="match status" value="1"/>
</dbReference>
<accession>A0ABT6JFR2</accession>
<organism evidence="2 3">
    <name type="scientific">Luteimonas rhizosphaericola</name>
    <dbReference type="NCBI Taxonomy" id="3042024"/>
    <lineage>
        <taxon>Bacteria</taxon>
        <taxon>Pseudomonadati</taxon>
        <taxon>Pseudomonadota</taxon>
        <taxon>Gammaproteobacteria</taxon>
        <taxon>Lysobacterales</taxon>
        <taxon>Lysobacteraceae</taxon>
        <taxon>Luteimonas</taxon>
    </lineage>
</organism>
<dbReference type="PANTHER" id="PTHR43268">
    <property type="entry name" value="THIOSULFATE SULFURTRANSFERASE/RHODANESE-LIKE DOMAIN-CONTAINING PROTEIN 2"/>
    <property type="match status" value="1"/>
</dbReference>
<dbReference type="PROSITE" id="PS50206">
    <property type="entry name" value="RHODANESE_3"/>
    <property type="match status" value="1"/>
</dbReference>
<evidence type="ECO:0000313" key="2">
    <source>
        <dbReference type="EMBL" id="MDH5829523.1"/>
    </source>
</evidence>
<proteinExistence type="predicted"/>